<gene>
    <name evidence="3" type="ORF">SCP_0312360</name>
</gene>
<accession>A0A401GH44</accession>
<keyword evidence="2" id="KW-0325">Glycoprotein</keyword>
<keyword evidence="4" id="KW-1185">Reference proteome</keyword>
<dbReference type="RefSeq" id="XP_027612420.1">
    <property type="nucleotide sequence ID" value="XM_027756619.1"/>
</dbReference>
<proteinExistence type="predicted"/>
<dbReference type="STRING" id="139825.A0A401GH44"/>
<evidence type="ECO:0000313" key="3">
    <source>
        <dbReference type="EMBL" id="GBE81507.1"/>
    </source>
</evidence>
<keyword evidence="1" id="KW-0378">Hydrolase</keyword>
<protein>
    <submittedName>
        <fullName evidence="3">Uncharacterized protein</fullName>
    </submittedName>
</protein>
<dbReference type="PANTHER" id="PTHR10340">
    <property type="entry name" value="SPHINGOMYELIN PHOSPHODIESTERASE"/>
    <property type="match status" value="1"/>
</dbReference>
<dbReference type="InParanoid" id="A0A401GH44"/>
<reference evidence="3 4" key="1">
    <citation type="journal article" date="2018" name="Sci. Rep.">
        <title>Genome sequence of the cauliflower mushroom Sparassis crispa (Hanabiratake) and its association with beneficial usage.</title>
        <authorList>
            <person name="Kiyama R."/>
            <person name="Furutani Y."/>
            <person name="Kawaguchi K."/>
            <person name="Nakanishi T."/>
        </authorList>
    </citation>
    <scope>NUCLEOTIDE SEQUENCE [LARGE SCALE GENOMIC DNA]</scope>
</reference>
<evidence type="ECO:0000256" key="2">
    <source>
        <dbReference type="ARBA" id="ARBA00023180"/>
    </source>
</evidence>
<evidence type="ECO:0000256" key="1">
    <source>
        <dbReference type="ARBA" id="ARBA00022801"/>
    </source>
</evidence>
<dbReference type="GO" id="GO:0008081">
    <property type="term" value="F:phosphoric diester hydrolase activity"/>
    <property type="evidence" value="ECO:0007669"/>
    <property type="project" value="TreeGrafter"/>
</dbReference>
<name>A0A401GH44_9APHY</name>
<organism evidence="3 4">
    <name type="scientific">Sparassis crispa</name>
    <dbReference type="NCBI Taxonomy" id="139825"/>
    <lineage>
        <taxon>Eukaryota</taxon>
        <taxon>Fungi</taxon>
        <taxon>Dikarya</taxon>
        <taxon>Basidiomycota</taxon>
        <taxon>Agaricomycotina</taxon>
        <taxon>Agaricomycetes</taxon>
        <taxon>Polyporales</taxon>
        <taxon>Sparassidaceae</taxon>
        <taxon>Sparassis</taxon>
    </lineage>
</organism>
<dbReference type="OrthoDB" id="282973at2759"/>
<sequence length="147" mass="16758">MPRTDAIWEVNEDGVSKDMQAFSEQWEEKLEGPLFPALGNLESAPTNSFPRNTTDHPINSQWVFAIQEGSWSQWIGRKATAQIRHNSGSYSTMAPGLNLKIISLNTVYWYKQNFWLYDSNEHQPDPNGIIAYLVQELQEAEDAGQRA</sequence>
<dbReference type="SUPFAM" id="SSF56300">
    <property type="entry name" value="Metallo-dependent phosphatases"/>
    <property type="match status" value="1"/>
</dbReference>
<dbReference type="GO" id="GO:0005615">
    <property type="term" value="C:extracellular space"/>
    <property type="evidence" value="ECO:0007669"/>
    <property type="project" value="TreeGrafter"/>
</dbReference>
<dbReference type="GeneID" id="38778424"/>
<dbReference type="InterPro" id="IPR029052">
    <property type="entry name" value="Metallo-depent_PP-like"/>
</dbReference>
<comment type="caution">
    <text evidence="3">The sequence shown here is derived from an EMBL/GenBank/DDBJ whole genome shotgun (WGS) entry which is preliminary data.</text>
</comment>
<dbReference type="PANTHER" id="PTHR10340:SF34">
    <property type="entry name" value="SPHINGOMYELIN PHOSPHODIESTERASE"/>
    <property type="match status" value="1"/>
</dbReference>
<dbReference type="Proteomes" id="UP000287166">
    <property type="component" value="Unassembled WGS sequence"/>
</dbReference>
<dbReference type="AlphaFoldDB" id="A0A401GH44"/>
<dbReference type="EMBL" id="BFAD01000003">
    <property type="protein sequence ID" value="GBE81507.1"/>
    <property type="molecule type" value="Genomic_DNA"/>
</dbReference>
<evidence type="ECO:0000313" key="4">
    <source>
        <dbReference type="Proteomes" id="UP000287166"/>
    </source>
</evidence>